<dbReference type="CDD" id="cd01040">
    <property type="entry name" value="Mb-like"/>
    <property type="match status" value="1"/>
</dbReference>
<feature type="domain" description="Globin" evidence="2">
    <location>
        <begin position="30"/>
        <end position="131"/>
    </location>
</feature>
<evidence type="ECO:0000259" key="2">
    <source>
        <dbReference type="Pfam" id="PF00042"/>
    </source>
</evidence>
<dbReference type="GO" id="GO:0019825">
    <property type="term" value="F:oxygen binding"/>
    <property type="evidence" value="ECO:0007669"/>
    <property type="project" value="InterPro"/>
</dbReference>
<keyword evidence="1" id="KW-0813">Transport</keyword>
<dbReference type="InterPro" id="IPR000971">
    <property type="entry name" value="Globin"/>
</dbReference>
<keyword evidence="1" id="KW-0349">Heme</keyword>
<protein>
    <submittedName>
        <fullName evidence="3">Globin</fullName>
    </submittedName>
</protein>
<sequence>MTAPAFAHAAEIERSLELMAERCEDPAPLVYGRVFAAHPQVEAQFWRDTNGTIRGEMLARTFSAILDFVGDRLYADHLIKTEVITHEGYEVPREVFSTFFGFVAEAVREVLGPDWTPATETAWREMLAEIQRYLDATPRVGAPA</sequence>
<proteinExistence type="inferred from homology"/>
<gene>
    <name evidence="3" type="ORF">DJ019_18540</name>
</gene>
<dbReference type="Proteomes" id="UP000249524">
    <property type="component" value="Unassembled WGS sequence"/>
</dbReference>
<dbReference type="EMBL" id="QFYS01000010">
    <property type="protein sequence ID" value="RAK62851.1"/>
    <property type="molecule type" value="Genomic_DNA"/>
</dbReference>
<dbReference type="InterPro" id="IPR009050">
    <property type="entry name" value="Globin-like_sf"/>
</dbReference>
<organism evidence="3 4">
    <name type="scientific">Phenylobacterium kunshanense</name>
    <dbReference type="NCBI Taxonomy" id="1445034"/>
    <lineage>
        <taxon>Bacteria</taxon>
        <taxon>Pseudomonadati</taxon>
        <taxon>Pseudomonadota</taxon>
        <taxon>Alphaproteobacteria</taxon>
        <taxon>Caulobacterales</taxon>
        <taxon>Caulobacteraceae</taxon>
        <taxon>Phenylobacterium</taxon>
    </lineage>
</organism>
<name>A0A328B8V2_9CAUL</name>
<keyword evidence="1" id="KW-0479">Metal-binding</keyword>
<keyword evidence="1" id="KW-0408">Iron</keyword>
<comment type="caution">
    <text evidence="3">The sequence shown here is derived from an EMBL/GenBank/DDBJ whole genome shotgun (WGS) entry which is preliminary data.</text>
</comment>
<dbReference type="RefSeq" id="WP_111277838.1">
    <property type="nucleotide sequence ID" value="NZ_QFYS01000010.1"/>
</dbReference>
<accession>A0A328B8V2</accession>
<dbReference type="SUPFAM" id="SSF46458">
    <property type="entry name" value="Globin-like"/>
    <property type="match status" value="1"/>
</dbReference>
<reference evidence="3 4" key="1">
    <citation type="submission" date="2018-05" db="EMBL/GenBank/DDBJ databases">
        <authorList>
            <person name="Lanie J.A."/>
            <person name="Ng W.-L."/>
            <person name="Kazmierczak K.M."/>
            <person name="Andrzejewski T.M."/>
            <person name="Davidsen T.M."/>
            <person name="Wayne K.J."/>
            <person name="Tettelin H."/>
            <person name="Glass J.I."/>
            <person name="Rusch D."/>
            <person name="Podicherti R."/>
            <person name="Tsui H.-C.T."/>
            <person name="Winkler M.E."/>
        </authorList>
    </citation>
    <scope>NUCLEOTIDE SEQUENCE [LARGE SCALE GENOMIC DNA]</scope>
    <source>
        <strain evidence="3 4">BUT-10</strain>
    </source>
</reference>
<dbReference type="InterPro" id="IPR012292">
    <property type="entry name" value="Globin/Proto"/>
</dbReference>
<dbReference type="OrthoDB" id="7594567at2"/>
<dbReference type="Gene3D" id="1.10.490.10">
    <property type="entry name" value="Globins"/>
    <property type="match status" value="1"/>
</dbReference>
<dbReference type="AlphaFoldDB" id="A0A328B8V2"/>
<evidence type="ECO:0000256" key="1">
    <source>
        <dbReference type="RuleBase" id="RU000356"/>
    </source>
</evidence>
<comment type="similarity">
    <text evidence="1">Belongs to the globin family.</text>
</comment>
<keyword evidence="1" id="KW-0561">Oxygen transport</keyword>
<dbReference type="InterPro" id="IPR044399">
    <property type="entry name" value="Mb-like_M"/>
</dbReference>
<evidence type="ECO:0000313" key="3">
    <source>
        <dbReference type="EMBL" id="RAK62851.1"/>
    </source>
</evidence>
<dbReference type="GO" id="GO:0020037">
    <property type="term" value="F:heme binding"/>
    <property type="evidence" value="ECO:0007669"/>
    <property type="project" value="InterPro"/>
</dbReference>
<dbReference type="GO" id="GO:0005344">
    <property type="term" value="F:oxygen carrier activity"/>
    <property type="evidence" value="ECO:0007669"/>
    <property type="project" value="UniProtKB-KW"/>
</dbReference>
<evidence type="ECO:0000313" key="4">
    <source>
        <dbReference type="Proteomes" id="UP000249524"/>
    </source>
</evidence>
<dbReference type="Pfam" id="PF00042">
    <property type="entry name" value="Globin"/>
    <property type="match status" value="1"/>
</dbReference>
<keyword evidence="4" id="KW-1185">Reference proteome</keyword>